<keyword evidence="9" id="KW-0807">Transducer</keyword>
<evidence type="ECO:0000256" key="6">
    <source>
        <dbReference type="ARBA" id="ARBA00023136"/>
    </source>
</evidence>
<feature type="domain" description="G-protein coupled receptors family 1 profile" evidence="11">
    <location>
        <begin position="49"/>
        <end position="331"/>
    </location>
</feature>
<feature type="transmembrane region" description="Helical" evidence="10">
    <location>
        <begin position="315"/>
        <end position="335"/>
    </location>
</feature>
<evidence type="ECO:0000259" key="11">
    <source>
        <dbReference type="PROSITE" id="PS50262"/>
    </source>
</evidence>
<dbReference type="AlphaFoldDB" id="A0A1W0WCJ0"/>
<keyword evidence="2" id="KW-1003">Cell membrane</keyword>
<dbReference type="GO" id="GO:0004930">
    <property type="term" value="F:G protein-coupled receptor activity"/>
    <property type="evidence" value="ECO:0007669"/>
    <property type="project" value="UniProtKB-KW"/>
</dbReference>
<comment type="caution">
    <text evidence="12">The sequence shown here is derived from an EMBL/GenBank/DDBJ whole genome shotgun (WGS) entry which is preliminary data.</text>
</comment>
<dbReference type="OrthoDB" id="2101615at2759"/>
<dbReference type="InterPro" id="IPR017452">
    <property type="entry name" value="GPCR_Rhodpsn_7TM"/>
</dbReference>
<dbReference type="GO" id="GO:0005886">
    <property type="term" value="C:plasma membrane"/>
    <property type="evidence" value="ECO:0007669"/>
    <property type="project" value="UniProtKB-SubCell"/>
</dbReference>
<feature type="transmembrane region" description="Helical" evidence="10">
    <location>
        <begin position="37"/>
        <end position="58"/>
    </location>
</feature>
<evidence type="ECO:0000256" key="4">
    <source>
        <dbReference type="ARBA" id="ARBA00022989"/>
    </source>
</evidence>
<comment type="subcellular location">
    <subcellularLocation>
        <location evidence="1">Cell membrane</location>
        <topology evidence="1">Multi-pass membrane protein</topology>
    </subcellularLocation>
</comment>
<dbReference type="Gene3D" id="1.20.1070.10">
    <property type="entry name" value="Rhodopsin 7-helix transmembrane proteins"/>
    <property type="match status" value="1"/>
</dbReference>
<feature type="transmembrane region" description="Helical" evidence="10">
    <location>
        <begin position="70"/>
        <end position="89"/>
    </location>
</feature>
<dbReference type="Proteomes" id="UP000192578">
    <property type="component" value="Unassembled WGS sequence"/>
</dbReference>
<dbReference type="PROSITE" id="PS50262">
    <property type="entry name" value="G_PROTEIN_RECEP_F1_2"/>
    <property type="match status" value="1"/>
</dbReference>
<keyword evidence="8" id="KW-0325">Glycoprotein</keyword>
<feature type="transmembrane region" description="Helical" evidence="10">
    <location>
        <begin position="109"/>
        <end position="129"/>
    </location>
</feature>
<evidence type="ECO:0000256" key="1">
    <source>
        <dbReference type="ARBA" id="ARBA00004651"/>
    </source>
</evidence>
<dbReference type="EMBL" id="MTYJ01000134">
    <property type="protein sequence ID" value="OQV12934.1"/>
    <property type="molecule type" value="Genomic_DNA"/>
</dbReference>
<accession>A0A1W0WCJ0</accession>
<dbReference type="SUPFAM" id="SSF81321">
    <property type="entry name" value="Family A G protein-coupled receptor-like"/>
    <property type="match status" value="1"/>
</dbReference>
<evidence type="ECO:0000256" key="8">
    <source>
        <dbReference type="ARBA" id="ARBA00023180"/>
    </source>
</evidence>
<evidence type="ECO:0000256" key="10">
    <source>
        <dbReference type="SAM" id="Phobius"/>
    </source>
</evidence>
<evidence type="ECO:0000256" key="2">
    <source>
        <dbReference type="ARBA" id="ARBA00022475"/>
    </source>
</evidence>
<evidence type="ECO:0000313" key="12">
    <source>
        <dbReference type="EMBL" id="OQV12934.1"/>
    </source>
</evidence>
<dbReference type="PANTHER" id="PTHR24246:SF27">
    <property type="entry name" value="ADENOSINE RECEPTOR, ISOFORM A"/>
    <property type="match status" value="1"/>
</dbReference>
<evidence type="ECO:0000256" key="5">
    <source>
        <dbReference type="ARBA" id="ARBA00023040"/>
    </source>
</evidence>
<name>A0A1W0WCJ0_HYPEX</name>
<sequence>MSNLTIMTFNISDNTTVLSNATIDEENPPTWSGNNGLFYLVICILATLSNGSTLLILLCDRRLRTKPFNVYVINLLSANLFSSLVQYPMAVVTERLGGHWHMGRSACFLYLHCLVAVSQGMLNTHALIATNRVWAIVHPVSYRSHHSLRFALFACGTIWLWIHFFGILFLAVVPIGLDLDKDGCQFDAIADLGIFSWLPLANDFITLVIPFCIVMLSFPVIVVRMVRQLRVRQRPGPPTAMVLLLSQQNGQEVNPNTTAAATESQASQRRMFGRYFVLTLLTMSVAIFYTPMISFDLFVDFVSNFSPDHPSYYEWSIILYACQSFFDPILFILSLEQLRGKVMQLLKCRCCHSACVGT</sequence>
<dbReference type="Pfam" id="PF00001">
    <property type="entry name" value="7tm_1"/>
    <property type="match status" value="1"/>
</dbReference>
<dbReference type="PRINTS" id="PR00237">
    <property type="entry name" value="GPCRRHODOPSN"/>
</dbReference>
<evidence type="ECO:0000256" key="3">
    <source>
        <dbReference type="ARBA" id="ARBA00022692"/>
    </source>
</evidence>
<dbReference type="InterPro" id="IPR000276">
    <property type="entry name" value="GPCR_Rhodpsn"/>
</dbReference>
<evidence type="ECO:0000256" key="9">
    <source>
        <dbReference type="ARBA" id="ARBA00023224"/>
    </source>
</evidence>
<keyword evidence="13" id="KW-1185">Reference proteome</keyword>
<keyword evidence="5" id="KW-0297">G-protein coupled receptor</keyword>
<keyword evidence="7" id="KW-0675">Receptor</keyword>
<proteinExistence type="predicted"/>
<gene>
    <name evidence="12" type="ORF">BV898_12855</name>
</gene>
<evidence type="ECO:0000256" key="7">
    <source>
        <dbReference type="ARBA" id="ARBA00023170"/>
    </source>
</evidence>
<feature type="transmembrane region" description="Helical" evidence="10">
    <location>
        <begin position="150"/>
        <end position="173"/>
    </location>
</feature>
<evidence type="ECO:0000313" key="13">
    <source>
        <dbReference type="Proteomes" id="UP000192578"/>
    </source>
</evidence>
<protein>
    <recommendedName>
        <fullName evidence="11">G-protein coupled receptors family 1 profile domain-containing protein</fullName>
    </recommendedName>
</protein>
<dbReference type="PANTHER" id="PTHR24246">
    <property type="entry name" value="OLFACTORY RECEPTOR AND ADENOSINE RECEPTOR"/>
    <property type="match status" value="1"/>
</dbReference>
<dbReference type="CDD" id="cd00637">
    <property type="entry name" value="7tm_classA_rhodopsin-like"/>
    <property type="match status" value="1"/>
</dbReference>
<feature type="transmembrane region" description="Helical" evidence="10">
    <location>
        <begin position="204"/>
        <end position="226"/>
    </location>
</feature>
<keyword evidence="6 10" id="KW-0472">Membrane</keyword>
<organism evidence="12 13">
    <name type="scientific">Hypsibius exemplaris</name>
    <name type="common">Freshwater tardigrade</name>
    <dbReference type="NCBI Taxonomy" id="2072580"/>
    <lineage>
        <taxon>Eukaryota</taxon>
        <taxon>Metazoa</taxon>
        <taxon>Ecdysozoa</taxon>
        <taxon>Tardigrada</taxon>
        <taxon>Eutardigrada</taxon>
        <taxon>Parachela</taxon>
        <taxon>Hypsibioidea</taxon>
        <taxon>Hypsibiidae</taxon>
        <taxon>Hypsibius</taxon>
    </lineage>
</organism>
<keyword evidence="3 10" id="KW-0812">Transmembrane</keyword>
<reference evidence="13" key="1">
    <citation type="submission" date="2017-01" db="EMBL/GenBank/DDBJ databases">
        <title>Comparative genomics of anhydrobiosis in the tardigrade Hypsibius dujardini.</title>
        <authorList>
            <person name="Yoshida Y."/>
            <person name="Koutsovoulos G."/>
            <person name="Laetsch D."/>
            <person name="Stevens L."/>
            <person name="Kumar S."/>
            <person name="Horikawa D."/>
            <person name="Ishino K."/>
            <person name="Komine S."/>
            <person name="Tomita M."/>
            <person name="Blaxter M."/>
            <person name="Arakawa K."/>
        </authorList>
    </citation>
    <scope>NUCLEOTIDE SEQUENCE [LARGE SCALE GENOMIC DNA]</scope>
    <source>
        <strain evidence="13">Z151</strain>
    </source>
</reference>
<keyword evidence="4 10" id="KW-1133">Transmembrane helix</keyword>
<feature type="transmembrane region" description="Helical" evidence="10">
    <location>
        <begin position="275"/>
        <end position="295"/>
    </location>
</feature>